<dbReference type="UniPathway" id="UPA00219"/>
<dbReference type="GO" id="GO:0008360">
    <property type="term" value="P:regulation of cell shape"/>
    <property type="evidence" value="ECO:0007669"/>
    <property type="project" value="UniProtKB-KW"/>
</dbReference>
<dbReference type="Pfam" id="PF01225">
    <property type="entry name" value="Mur_ligase"/>
    <property type="match status" value="1"/>
</dbReference>
<dbReference type="GO" id="GO:0009252">
    <property type="term" value="P:peptidoglycan biosynthetic process"/>
    <property type="evidence" value="ECO:0007669"/>
    <property type="project" value="UniProtKB-UniRule"/>
</dbReference>
<keyword evidence="10 14" id="KW-0573">Peptidoglycan synthesis</keyword>
<comment type="similarity">
    <text evidence="14">Belongs to the MurCDEF family.</text>
</comment>
<evidence type="ECO:0000259" key="16">
    <source>
        <dbReference type="Pfam" id="PF02875"/>
    </source>
</evidence>
<proteinExistence type="inferred from homology"/>
<evidence type="ECO:0000256" key="1">
    <source>
        <dbReference type="ARBA" id="ARBA00004496"/>
    </source>
</evidence>
<dbReference type="InterPro" id="IPR050061">
    <property type="entry name" value="MurCDEF_pg_biosynth"/>
</dbReference>
<dbReference type="EMBL" id="RKHK01000001">
    <property type="protein sequence ID" value="ROR71838.1"/>
    <property type="molecule type" value="Genomic_DNA"/>
</dbReference>
<dbReference type="Proteomes" id="UP000280668">
    <property type="component" value="Unassembled WGS sequence"/>
</dbReference>
<dbReference type="SUPFAM" id="SSF51984">
    <property type="entry name" value="MurCD N-terminal domain"/>
    <property type="match status" value="1"/>
</dbReference>
<dbReference type="PANTHER" id="PTHR43445">
    <property type="entry name" value="UDP-N-ACETYLMURAMATE--L-ALANINE LIGASE-RELATED"/>
    <property type="match status" value="1"/>
</dbReference>
<evidence type="ECO:0000313" key="19">
    <source>
        <dbReference type="Proteomes" id="UP000280668"/>
    </source>
</evidence>
<evidence type="ECO:0000256" key="13">
    <source>
        <dbReference type="ARBA" id="ARBA00047833"/>
    </source>
</evidence>
<evidence type="ECO:0000259" key="17">
    <source>
        <dbReference type="Pfam" id="PF08245"/>
    </source>
</evidence>
<dbReference type="GO" id="GO:0071555">
    <property type="term" value="P:cell wall organization"/>
    <property type="evidence" value="ECO:0007669"/>
    <property type="project" value="UniProtKB-KW"/>
</dbReference>
<evidence type="ECO:0000313" key="18">
    <source>
        <dbReference type="EMBL" id="ROR71838.1"/>
    </source>
</evidence>
<dbReference type="InterPro" id="IPR036565">
    <property type="entry name" value="Mur-like_cat_sf"/>
</dbReference>
<keyword evidence="9 14" id="KW-0133">Cell shape</keyword>
<dbReference type="GO" id="GO:0008763">
    <property type="term" value="F:UDP-N-acetylmuramate-L-alanine ligase activity"/>
    <property type="evidence" value="ECO:0007669"/>
    <property type="project" value="UniProtKB-UniRule"/>
</dbReference>
<keyword evidence="8 14" id="KW-0067">ATP-binding</keyword>
<feature type="domain" description="Mur ligase C-terminal" evidence="16">
    <location>
        <begin position="318"/>
        <end position="444"/>
    </location>
</feature>
<keyword evidence="19" id="KW-1185">Reference proteome</keyword>
<dbReference type="Gene3D" id="3.40.50.720">
    <property type="entry name" value="NAD(P)-binding Rossmann-like Domain"/>
    <property type="match status" value="1"/>
</dbReference>
<evidence type="ECO:0000256" key="8">
    <source>
        <dbReference type="ARBA" id="ARBA00022840"/>
    </source>
</evidence>
<comment type="catalytic activity">
    <reaction evidence="13 14">
        <text>UDP-N-acetyl-alpha-D-muramate + L-alanine + ATP = UDP-N-acetyl-alpha-D-muramoyl-L-alanine + ADP + phosphate + H(+)</text>
        <dbReference type="Rhea" id="RHEA:23372"/>
        <dbReference type="ChEBI" id="CHEBI:15378"/>
        <dbReference type="ChEBI" id="CHEBI:30616"/>
        <dbReference type="ChEBI" id="CHEBI:43474"/>
        <dbReference type="ChEBI" id="CHEBI:57972"/>
        <dbReference type="ChEBI" id="CHEBI:70757"/>
        <dbReference type="ChEBI" id="CHEBI:83898"/>
        <dbReference type="ChEBI" id="CHEBI:456216"/>
        <dbReference type="EC" id="6.3.2.8"/>
    </reaction>
</comment>
<accession>A0A3N2B9F9</accession>
<name>A0A3N2B9F9_9MICO</name>
<gene>
    <name evidence="14" type="primary">murC</name>
    <name evidence="18" type="ORF">EDD31_0176</name>
</gene>
<comment type="caution">
    <text evidence="18">The sequence shown here is derived from an EMBL/GenBank/DDBJ whole genome shotgun (WGS) entry which is preliminary data.</text>
</comment>
<dbReference type="Pfam" id="PF02875">
    <property type="entry name" value="Mur_ligase_C"/>
    <property type="match status" value="1"/>
</dbReference>
<evidence type="ECO:0000256" key="4">
    <source>
        <dbReference type="ARBA" id="ARBA00022490"/>
    </source>
</evidence>
<keyword evidence="7 14" id="KW-0547">Nucleotide-binding</keyword>
<dbReference type="Pfam" id="PF08245">
    <property type="entry name" value="Mur_ligase_M"/>
    <property type="match status" value="1"/>
</dbReference>
<dbReference type="SUPFAM" id="SSF53244">
    <property type="entry name" value="MurD-like peptide ligases, peptide-binding domain"/>
    <property type="match status" value="1"/>
</dbReference>
<feature type="domain" description="Mur ligase central" evidence="17">
    <location>
        <begin position="110"/>
        <end position="295"/>
    </location>
</feature>
<dbReference type="GO" id="GO:0051301">
    <property type="term" value="P:cell division"/>
    <property type="evidence" value="ECO:0007669"/>
    <property type="project" value="UniProtKB-KW"/>
</dbReference>
<comment type="function">
    <text evidence="14">Cell wall formation.</text>
</comment>
<dbReference type="InterPro" id="IPR036615">
    <property type="entry name" value="Mur_ligase_C_dom_sf"/>
</dbReference>
<sequence length="468" mass="48337">MSEPFHFLGIGGAGMSAIAELLAAAGHQVSGSDQAEGPMISHLRRLGITAHVGHDADHVAALPESATVVVSTAVRETNPELVAARARGLAVIHRSAALARAAADRDFVAVAGAHGKTSTSAMLAVALEAAGQQPSYAIGGTVMGRGTGAHLGQGRAFVAEADESDGSFLNYRPRIAVVTNIEPDHLDHYGSEEAFRRSFEEFTALIEPGGLLVACADDAGAAALARHAAAAGTRVITYGGTVGLAEAPGIEAHVMLGGDGTLTLRRPAVSDAVATLHLQVPGRHMLLNATAAWTAGVELGVEPQAMAAALGVFTGTGRRFESRGTVAGIRVVDDYAHHPTEIEATLITAREQAGRGRVVALFQPHLYSRTQAFAERFAQALSAADVVVVTDVYAAREDPIPGVDGALITSEIEGARYVADRHAAARTVADEAEPGDLLLTIGAGDVTELVPEILDRLRGREEAQAGSA</sequence>
<evidence type="ECO:0000259" key="15">
    <source>
        <dbReference type="Pfam" id="PF01225"/>
    </source>
</evidence>
<dbReference type="GO" id="GO:0005737">
    <property type="term" value="C:cytoplasm"/>
    <property type="evidence" value="ECO:0007669"/>
    <property type="project" value="UniProtKB-SubCell"/>
</dbReference>
<evidence type="ECO:0000256" key="3">
    <source>
        <dbReference type="ARBA" id="ARBA00012211"/>
    </source>
</evidence>
<reference evidence="18 19" key="1">
    <citation type="submission" date="2018-11" db="EMBL/GenBank/DDBJ databases">
        <title>Sequencing the genomes of 1000 actinobacteria strains.</title>
        <authorList>
            <person name="Klenk H.-P."/>
        </authorList>
    </citation>
    <scope>NUCLEOTIDE SEQUENCE [LARGE SCALE GENOMIC DNA]</scope>
    <source>
        <strain evidence="18 19">DSM 11294</strain>
    </source>
</reference>
<keyword evidence="12 14" id="KW-0961">Cell wall biogenesis/degradation</keyword>
<dbReference type="InterPro" id="IPR004101">
    <property type="entry name" value="Mur_ligase_C"/>
</dbReference>
<evidence type="ECO:0000256" key="10">
    <source>
        <dbReference type="ARBA" id="ARBA00022984"/>
    </source>
</evidence>
<keyword evidence="4 14" id="KW-0963">Cytoplasm</keyword>
<organism evidence="18 19">
    <name type="scientific">Bogoriella caseilytica</name>
    <dbReference type="NCBI Taxonomy" id="56055"/>
    <lineage>
        <taxon>Bacteria</taxon>
        <taxon>Bacillati</taxon>
        <taxon>Actinomycetota</taxon>
        <taxon>Actinomycetes</taxon>
        <taxon>Micrococcales</taxon>
        <taxon>Bogoriellaceae</taxon>
        <taxon>Bogoriella</taxon>
    </lineage>
</organism>
<keyword evidence="6 14" id="KW-0132">Cell division</keyword>
<dbReference type="PANTHER" id="PTHR43445:SF3">
    <property type="entry name" value="UDP-N-ACETYLMURAMATE--L-ALANINE LIGASE"/>
    <property type="match status" value="1"/>
</dbReference>
<dbReference type="EC" id="6.3.2.8" evidence="3 14"/>
<dbReference type="AlphaFoldDB" id="A0A3N2B9F9"/>
<dbReference type="OrthoDB" id="9804126at2"/>
<feature type="domain" description="Mur ligase N-terminal catalytic" evidence="15">
    <location>
        <begin position="5"/>
        <end position="104"/>
    </location>
</feature>
<dbReference type="Gene3D" id="3.40.1190.10">
    <property type="entry name" value="Mur-like, catalytic domain"/>
    <property type="match status" value="1"/>
</dbReference>
<comment type="subcellular location">
    <subcellularLocation>
        <location evidence="1 14">Cytoplasm</location>
    </subcellularLocation>
</comment>
<keyword evidence="5 14" id="KW-0436">Ligase</keyword>
<evidence type="ECO:0000256" key="14">
    <source>
        <dbReference type="HAMAP-Rule" id="MF_00046"/>
    </source>
</evidence>
<dbReference type="InterPro" id="IPR000713">
    <property type="entry name" value="Mur_ligase_N"/>
</dbReference>
<feature type="binding site" evidence="14">
    <location>
        <begin position="112"/>
        <end position="118"/>
    </location>
    <ligand>
        <name>ATP</name>
        <dbReference type="ChEBI" id="CHEBI:30616"/>
    </ligand>
</feature>
<evidence type="ECO:0000256" key="7">
    <source>
        <dbReference type="ARBA" id="ARBA00022741"/>
    </source>
</evidence>
<dbReference type="HAMAP" id="MF_00046">
    <property type="entry name" value="MurC"/>
    <property type="match status" value="1"/>
</dbReference>
<dbReference type="InterPro" id="IPR005758">
    <property type="entry name" value="UDP-N-AcMur_Ala_ligase_MurC"/>
</dbReference>
<evidence type="ECO:0000256" key="2">
    <source>
        <dbReference type="ARBA" id="ARBA00004752"/>
    </source>
</evidence>
<evidence type="ECO:0000256" key="12">
    <source>
        <dbReference type="ARBA" id="ARBA00023316"/>
    </source>
</evidence>
<dbReference type="NCBIfam" id="TIGR01082">
    <property type="entry name" value="murC"/>
    <property type="match status" value="1"/>
</dbReference>
<dbReference type="InterPro" id="IPR013221">
    <property type="entry name" value="Mur_ligase_cen"/>
</dbReference>
<dbReference type="RefSeq" id="WP_123302502.1">
    <property type="nucleotide sequence ID" value="NZ_RKHK01000001.1"/>
</dbReference>
<comment type="pathway">
    <text evidence="2 14">Cell wall biogenesis; peptidoglycan biosynthesis.</text>
</comment>
<evidence type="ECO:0000256" key="6">
    <source>
        <dbReference type="ARBA" id="ARBA00022618"/>
    </source>
</evidence>
<evidence type="ECO:0000256" key="9">
    <source>
        <dbReference type="ARBA" id="ARBA00022960"/>
    </source>
</evidence>
<evidence type="ECO:0000256" key="11">
    <source>
        <dbReference type="ARBA" id="ARBA00023306"/>
    </source>
</evidence>
<dbReference type="GO" id="GO:0005524">
    <property type="term" value="F:ATP binding"/>
    <property type="evidence" value="ECO:0007669"/>
    <property type="project" value="UniProtKB-UniRule"/>
</dbReference>
<keyword evidence="11 14" id="KW-0131">Cell cycle</keyword>
<evidence type="ECO:0000256" key="5">
    <source>
        <dbReference type="ARBA" id="ARBA00022598"/>
    </source>
</evidence>
<dbReference type="SUPFAM" id="SSF53623">
    <property type="entry name" value="MurD-like peptide ligases, catalytic domain"/>
    <property type="match status" value="1"/>
</dbReference>
<dbReference type="Gene3D" id="3.90.190.20">
    <property type="entry name" value="Mur ligase, C-terminal domain"/>
    <property type="match status" value="1"/>
</dbReference>
<protein>
    <recommendedName>
        <fullName evidence="3 14">UDP-N-acetylmuramate--L-alanine ligase</fullName>
        <ecNumber evidence="3 14">6.3.2.8</ecNumber>
    </recommendedName>
    <alternativeName>
        <fullName evidence="14">UDP-N-acetylmuramoyl-L-alanine synthetase</fullName>
    </alternativeName>
</protein>